<protein>
    <submittedName>
        <fullName evidence="3">ADP-ribosylglycohydrolase</fullName>
    </submittedName>
    <submittedName>
        <fullName evidence="2">N-formylglutamate deformylase</fullName>
    </submittedName>
</protein>
<feature type="binding site" evidence="1">
    <location>
        <position position="58"/>
    </location>
    <ligand>
        <name>Mg(2+)</name>
        <dbReference type="ChEBI" id="CHEBI:18420"/>
        <label>1</label>
    </ligand>
</feature>
<dbReference type="RefSeq" id="WP_047856692.1">
    <property type="nucleotide sequence ID" value="NZ_CP011509.1"/>
</dbReference>
<feature type="binding site" evidence="1">
    <location>
        <position position="273"/>
    </location>
    <ligand>
        <name>Mg(2+)</name>
        <dbReference type="ChEBI" id="CHEBI:18420"/>
        <label>1</label>
    </ligand>
</feature>
<accession>A0AAC8Q775</accession>
<keyword evidence="1" id="KW-0479">Metal-binding</keyword>
<dbReference type="SUPFAM" id="SSF101478">
    <property type="entry name" value="ADP-ribosylglycohydrolase"/>
    <property type="match status" value="1"/>
</dbReference>
<comment type="cofactor">
    <cofactor evidence="1">
        <name>Mg(2+)</name>
        <dbReference type="ChEBI" id="CHEBI:18420"/>
    </cofactor>
    <text evidence="1">Binds 2 magnesium ions per subunit.</text>
</comment>
<dbReference type="InterPro" id="IPR036705">
    <property type="entry name" value="Ribosyl_crysJ1_sf"/>
</dbReference>
<dbReference type="Proteomes" id="UP000256345">
    <property type="component" value="Unassembled WGS sequence"/>
</dbReference>
<feature type="binding site" evidence="1">
    <location>
        <position position="59"/>
    </location>
    <ligand>
        <name>Mg(2+)</name>
        <dbReference type="ChEBI" id="CHEBI:18420"/>
        <label>1</label>
    </ligand>
</feature>
<evidence type="ECO:0000256" key="1">
    <source>
        <dbReference type="PIRSR" id="PIRSR605502-1"/>
    </source>
</evidence>
<dbReference type="InterPro" id="IPR005502">
    <property type="entry name" value="Ribosyl_crysJ1"/>
</dbReference>
<keyword evidence="5" id="KW-1185">Reference proteome</keyword>
<evidence type="ECO:0000313" key="3">
    <source>
        <dbReference type="EMBL" id="REG28722.1"/>
    </source>
</evidence>
<organism evidence="2 4">
    <name type="scientific">Archangium gephyra</name>
    <dbReference type="NCBI Taxonomy" id="48"/>
    <lineage>
        <taxon>Bacteria</taxon>
        <taxon>Pseudomonadati</taxon>
        <taxon>Myxococcota</taxon>
        <taxon>Myxococcia</taxon>
        <taxon>Myxococcales</taxon>
        <taxon>Cystobacterineae</taxon>
        <taxon>Archangiaceae</taxon>
        <taxon>Archangium</taxon>
    </lineage>
</organism>
<dbReference type="EMBL" id="QUMU01000008">
    <property type="protein sequence ID" value="REG28722.1"/>
    <property type="molecule type" value="Genomic_DNA"/>
</dbReference>
<evidence type="ECO:0000313" key="2">
    <source>
        <dbReference type="EMBL" id="AKJ02350.1"/>
    </source>
</evidence>
<feature type="binding site" evidence="1">
    <location>
        <position position="272"/>
    </location>
    <ligand>
        <name>Mg(2+)</name>
        <dbReference type="ChEBI" id="CHEBI:18420"/>
        <label>1</label>
    </ligand>
</feature>
<dbReference type="EMBL" id="CP011509">
    <property type="protein sequence ID" value="AKJ02350.1"/>
    <property type="molecule type" value="Genomic_DNA"/>
</dbReference>
<dbReference type="GO" id="GO:0046872">
    <property type="term" value="F:metal ion binding"/>
    <property type="evidence" value="ECO:0007669"/>
    <property type="project" value="UniProtKB-KW"/>
</dbReference>
<dbReference type="InterPro" id="IPR050792">
    <property type="entry name" value="ADP-ribosylglycohydrolase"/>
</dbReference>
<feature type="binding site" evidence="1">
    <location>
        <position position="60"/>
    </location>
    <ligand>
        <name>Mg(2+)</name>
        <dbReference type="ChEBI" id="CHEBI:18420"/>
        <label>1</label>
    </ligand>
</feature>
<sequence>MTTPGKSADLATRRERAWLSLEGLSVGDAFGECFFVSPAVAQTLVEERALPREPWRYTDDTEMALAIVRVLEEHGRIDQDALARLFGQRYRRNPRRGYGATAHDILQKIHLGLPWREVSSEVFEGTGSMGNGGAMRAAPLGAWFADDLGRVVSEARASAEVTHFHPEGQAGAIAIAVAAAWAHRWRELRPPARQLFEAVLDHTPPGETRAGLEKAREWPLEATPTSAARALGSGQRVISQDTVPFSVWCAARHLDSYEEALWSTVAGMGDRDTTCAIVGGIVALSAGRESIPRVWLSAREPLDAT</sequence>
<dbReference type="Pfam" id="PF03747">
    <property type="entry name" value="ADP_ribosyl_GH"/>
    <property type="match status" value="1"/>
</dbReference>
<reference evidence="3 5" key="2">
    <citation type="submission" date="2018-08" db="EMBL/GenBank/DDBJ databases">
        <title>Genomic Encyclopedia of Archaeal and Bacterial Type Strains, Phase II (KMG-II): from individual species to whole genera.</title>
        <authorList>
            <person name="Goeker M."/>
        </authorList>
    </citation>
    <scope>NUCLEOTIDE SEQUENCE [LARGE SCALE GENOMIC DNA]</scope>
    <source>
        <strain evidence="3 5">DSM 2261</strain>
    </source>
</reference>
<proteinExistence type="predicted"/>
<dbReference type="Proteomes" id="UP000035579">
    <property type="component" value="Chromosome"/>
</dbReference>
<evidence type="ECO:0000313" key="4">
    <source>
        <dbReference type="Proteomes" id="UP000035579"/>
    </source>
</evidence>
<keyword evidence="1" id="KW-0460">Magnesium</keyword>
<dbReference type="PANTHER" id="PTHR16222">
    <property type="entry name" value="ADP-RIBOSYLGLYCOHYDROLASE"/>
    <property type="match status" value="1"/>
</dbReference>
<dbReference type="AlphaFoldDB" id="A0AAC8Q775"/>
<feature type="binding site" evidence="1">
    <location>
        <position position="270"/>
    </location>
    <ligand>
        <name>Mg(2+)</name>
        <dbReference type="ChEBI" id="CHEBI:18420"/>
        <label>1</label>
    </ligand>
</feature>
<reference evidence="2 4" key="1">
    <citation type="submission" date="2015-05" db="EMBL/GenBank/DDBJ databases">
        <title>Genome assembly of Archangium gephyra DSM 2261.</title>
        <authorList>
            <person name="Sharma G."/>
            <person name="Subramanian S."/>
        </authorList>
    </citation>
    <scope>NUCLEOTIDE SEQUENCE [LARGE SCALE GENOMIC DNA]</scope>
    <source>
        <strain evidence="2 4">DSM 2261</strain>
    </source>
</reference>
<gene>
    <name evidence="2" type="ORF">AA314_03976</name>
    <name evidence="3" type="ORF">ATI61_108263</name>
</gene>
<evidence type="ECO:0000313" key="5">
    <source>
        <dbReference type="Proteomes" id="UP000256345"/>
    </source>
</evidence>
<dbReference type="PANTHER" id="PTHR16222:SF12">
    <property type="entry name" value="ADP-RIBOSYLGLYCOHYDROLASE-RELATED"/>
    <property type="match status" value="1"/>
</dbReference>
<name>A0AAC8Q775_9BACT</name>
<dbReference type="Gene3D" id="1.10.4080.10">
    <property type="entry name" value="ADP-ribosylation/Crystallin J1"/>
    <property type="match status" value="1"/>
</dbReference>
<dbReference type="KEGG" id="age:AA314_03976"/>